<evidence type="ECO:0000259" key="1">
    <source>
        <dbReference type="SMART" id="SM00932"/>
    </source>
</evidence>
<dbReference type="EMBL" id="BMFV01000006">
    <property type="protein sequence ID" value="GGH78158.1"/>
    <property type="molecule type" value="Genomic_DNA"/>
</dbReference>
<dbReference type="SUPFAM" id="SSF110836">
    <property type="entry name" value="Hypothetical protein SAV1430"/>
    <property type="match status" value="1"/>
</dbReference>
<dbReference type="PANTHER" id="PTHR12697">
    <property type="entry name" value="PBS LYASE HEAT-LIKE PROTEIN"/>
    <property type="match status" value="1"/>
</dbReference>
<keyword evidence="2" id="KW-0456">Lyase</keyword>
<dbReference type="Proteomes" id="UP000656813">
    <property type="component" value="Unassembled WGS sequence"/>
</dbReference>
<dbReference type="SMART" id="SM00932">
    <property type="entry name" value="Nfu_N"/>
    <property type="match status" value="1"/>
</dbReference>
<dbReference type="InterPro" id="IPR011989">
    <property type="entry name" value="ARM-like"/>
</dbReference>
<reference evidence="2" key="1">
    <citation type="journal article" date="2014" name="Int. J. Syst. Evol. Microbiol.">
        <title>Complete genome sequence of Corynebacterium casei LMG S-19264T (=DSM 44701T), isolated from a smear-ripened cheese.</title>
        <authorList>
            <consortium name="US DOE Joint Genome Institute (JGI-PGF)"/>
            <person name="Walter F."/>
            <person name="Albersmeier A."/>
            <person name="Kalinowski J."/>
            <person name="Ruckert C."/>
        </authorList>
    </citation>
    <scope>NUCLEOTIDE SEQUENCE</scope>
    <source>
        <strain evidence="2">CGMCC 1.12777</strain>
    </source>
</reference>
<dbReference type="Pfam" id="PF08712">
    <property type="entry name" value="Nfu_N"/>
    <property type="match status" value="1"/>
</dbReference>
<dbReference type="InterPro" id="IPR014824">
    <property type="entry name" value="Nfu/NifU_N"/>
</dbReference>
<keyword evidence="3" id="KW-1185">Reference proteome</keyword>
<reference evidence="2" key="2">
    <citation type="submission" date="2020-09" db="EMBL/GenBank/DDBJ databases">
        <authorList>
            <person name="Sun Q."/>
            <person name="Zhou Y."/>
        </authorList>
    </citation>
    <scope>NUCLEOTIDE SEQUENCE</scope>
    <source>
        <strain evidence="2">CGMCC 1.12777</strain>
    </source>
</reference>
<dbReference type="AlphaFoldDB" id="A0A8J3EKR3"/>
<dbReference type="RefSeq" id="WP_188496409.1">
    <property type="nucleotide sequence ID" value="NZ_BMFV01000006.1"/>
</dbReference>
<dbReference type="InterPro" id="IPR025989">
    <property type="entry name" value="Virulence_F_dom"/>
</dbReference>
<dbReference type="InterPro" id="IPR004155">
    <property type="entry name" value="PBS_lyase_HEAT"/>
</dbReference>
<sequence>MKLISIEPTPSPNSMKLNVSETLPMGESLNFTQANKEQAPPFLNALLSIDGVKGIYRVADFIALERNPKNVWEEILPKVRELFGEGIIDQGSTEKEGVKEEGYGEVRVFIQMFRDIPMQAKLEADGEEIRIGLPERFMNAVMTAQSASENVIFDRRWVEQSPRYGEVEEIEKDVAEELNAAYDEERLNFLVNKAVHGEDKEESQNSPFRKASLKDLEESDWKLRYAALDRMDPTLEDLPILEKALHDEKVAIRRLATVYLGMLEDPKVLPYLYEALHDRTVTVRRTAGDALSDIGDPAAIGEMAKALKDPSKIVRWRAAMFLYEVGDESALPALKEAQDDSEFEVALQVKMAIERIEGGETAKGSVWKQMTETRQSKK</sequence>
<dbReference type="PANTHER" id="PTHR12697:SF37">
    <property type="entry name" value="CONSERVED VIRULENCE FACTOR C"/>
    <property type="match status" value="1"/>
</dbReference>
<dbReference type="Gene3D" id="1.25.10.10">
    <property type="entry name" value="Leucine-rich Repeat Variant"/>
    <property type="match status" value="1"/>
</dbReference>
<dbReference type="Pfam" id="PF13646">
    <property type="entry name" value="HEAT_2"/>
    <property type="match status" value="1"/>
</dbReference>
<protein>
    <submittedName>
        <fullName evidence="2">PBS lyase</fullName>
    </submittedName>
</protein>
<dbReference type="GO" id="GO:0016491">
    <property type="term" value="F:oxidoreductase activity"/>
    <property type="evidence" value="ECO:0007669"/>
    <property type="project" value="TreeGrafter"/>
</dbReference>
<dbReference type="SUPFAM" id="SSF48371">
    <property type="entry name" value="ARM repeat"/>
    <property type="match status" value="1"/>
</dbReference>
<dbReference type="SMART" id="SM00567">
    <property type="entry name" value="EZ_HEAT"/>
    <property type="match status" value="4"/>
</dbReference>
<comment type="caution">
    <text evidence="2">The sequence shown here is derived from an EMBL/GenBank/DDBJ whole genome shotgun (WGS) entry which is preliminary data.</text>
</comment>
<evidence type="ECO:0000313" key="2">
    <source>
        <dbReference type="EMBL" id="GGH78158.1"/>
    </source>
</evidence>
<dbReference type="Gene3D" id="3.30.1370.70">
    <property type="entry name" value="Scaffold protein Nfu/NifU, N-terminal domain"/>
    <property type="match status" value="1"/>
</dbReference>
<dbReference type="InterPro" id="IPR016024">
    <property type="entry name" value="ARM-type_fold"/>
</dbReference>
<proteinExistence type="predicted"/>
<dbReference type="Pfam" id="PF13769">
    <property type="entry name" value="Virulence_fact"/>
    <property type="match status" value="1"/>
</dbReference>
<gene>
    <name evidence="2" type="ORF">GCM10007096_11140</name>
</gene>
<name>A0A8J3EKR3_9BACL</name>
<evidence type="ECO:0000313" key="3">
    <source>
        <dbReference type="Proteomes" id="UP000656813"/>
    </source>
</evidence>
<dbReference type="GO" id="GO:0016829">
    <property type="term" value="F:lyase activity"/>
    <property type="evidence" value="ECO:0007669"/>
    <property type="project" value="UniProtKB-KW"/>
</dbReference>
<accession>A0A8J3EKR3</accession>
<organism evidence="2 3">
    <name type="scientific">Pullulanibacillus pueri</name>
    <dbReference type="NCBI Taxonomy" id="1437324"/>
    <lineage>
        <taxon>Bacteria</taxon>
        <taxon>Bacillati</taxon>
        <taxon>Bacillota</taxon>
        <taxon>Bacilli</taxon>
        <taxon>Bacillales</taxon>
        <taxon>Sporolactobacillaceae</taxon>
        <taxon>Pullulanibacillus</taxon>
    </lineage>
</organism>
<dbReference type="InterPro" id="IPR036498">
    <property type="entry name" value="Nfu/NifU_N_sf"/>
</dbReference>
<feature type="domain" description="Scaffold protein Nfu/NifU N-terminal" evidence="1">
    <location>
        <begin position="4"/>
        <end position="90"/>
    </location>
</feature>